<dbReference type="Gene3D" id="1.10.3480.10">
    <property type="entry name" value="TorD-like"/>
    <property type="match status" value="1"/>
</dbReference>
<reference evidence="2" key="2">
    <citation type="journal article" date="2010" name="Stand. Genomic Sci.">
        <title>Complete genome sequence of Vulcanisaeta distributa type strain (IC-017T).</title>
        <authorList>
            <person name="Mavromatis K."/>
            <person name="Sikorski J."/>
            <person name="Pabst E."/>
            <person name="Teshima H."/>
            <person name="Lapidus A."/>
            <person name="Lucas S."/>
            <person name="Nolan M."/>
            <person name="Glavina Del Rio T."/>
            <person name="Cheng J."/>
            <person name="Bruce D."/>
            <person name="Goodwin L."/>
            <person name="Pitluck S."/>
            <person name="Liolios K."/>
            <person name="Ivanova N."/>
            <person name="Mikhailova N."/>
            <person name="Pati A."/>
            <person name="Chen A."/>
            <person name="Palaniappan K."/>
            <person name="Land M."/>
            <person name="Hauser L."/>
            <person name="Chang Y."/>
            <person name="Jeffries C."/>
            <person name="Rohde M."/>
            <person name="Spring S."/>
            <person name="Goker M."/>
            <person name="Wirth R."/>
            <person name="Woyke T."/>
            <person name="Bristow J."/>
            <person name="Eisen J."/>
            <person name="Markowitz V."/>
            <person name="Hugenholtz P."/>
            <person name="Klenk H."/>
            <person name="Kyrpides N."/>
        </authorList>
    </citation>
    <scope>NUCLEOTIDE SEQUENCE [LARGE SCALE GENOMIC DNA]</scope>
    <source>
        <strain evidence="2">DSM 14429 / JCM 11212 / NBRC 100878 / IC-017</strain>
    </source>
</reference>
<evidence type="ECO:0000313" key="1">
    <source>
        <dbReference type="EMBL" id="ADN51533.1"/>
    </source>
</evidence>
<reference evidence="1 2" key="1">
    <citation type="journal article" date="2010" name="Stand. Genomic Sci.">
        <title>Complete genome sequence of Vulcanisaeta distributa type strain (IC-017).</title>
        <authorList>
            <person name="Mavromatis K."/>
            <person name="Sikorski J."/>
            <person name="Pabst E."/>
            <person name="Teshima H."/>
            <person name="Lapidus A."/>
            <person name="Lucas S."/>
            <person name="Nolan M."/>
            <person name="Glavina Del Rio T."/>
            <person name="Cheng J.F."/>
            <person name="Bruce D."/>
            <person name="Goodwin L."/>
            <person name="Pitluck S."/>
            <person name="Liolios K."/>
            <person name="Ivanova N."/>
            <person name="Mikhailova N."/>
            <person name="Pati A."/>
            <person name="Chen A."/>
            <person name="Palaniappan K."/>
            <person name="Land M."/>
            <person name="Hauser L."/>
            <person name="Chang Y.J."/>
            <person name="Jeffries C.D."/>
            <person name="Rohde M."/>
            <person name="Spring S."/>
            <person name="Goker M."/>
            <person name="Wirth R."/>
            <person name="Woyke T."/>
            <person name="Bristow J."/>
            <person name="Eisen J.A."/>
            <person name="Markowitz V."/>
            <person name="Hugenholtz P."/>
            <person name="Klenk H.P."/>
            <person name="Kyrpides N.C."/>
        </authorList>
    </citation>
    <scope>NUCLEOTIDE SEQUENCE [LARGE SCALE GENOMIC DNA]</scope>
    <source>
        <strain evidence="2">DSM 14429 / JCM 11212 / NBRC 100878 / IC-017</strain>
    </source>
</reference>
<dbReference type="KEGG" id="vdi:Vdis_2164"/>
<keyword evidence="2" id="KW-1185">Reference proteome</keyword>
<dbReference type="eggNOG" id="arCOG01506">
    <property type="taxonomic scope" value="Archaea"/>
</dbReference>
<protein>
    <recommendedName>
        <fullName evidence="3">Reductase assembly protein</fullName>
    </recommendedName>
</protein>
<organism evidence="1 2">
    <name type="scientific">Vulcanisaeta distributa (strain DSM 14429 / JCM 11212 / NBRC 100878 / IC-017)</name>
    <dbReference type="NCBI Taxonomy" id="572478"/>
    <lineage>
        <taxon>Archaea</taxon>
        <taxon>Thermoproteota</taxon>
        <taxon>Thermoprotei</taxon>
        <taxon>Thermoproteales</taxon>
        <taxon>Thermoproteaceae</taxon>
        <taxon>Vulcanisaeta</taxon>
    </lineage>
</organism>
<dbReference type="InterPro" id="IPR020945">
    <property type="entry name" value="DMSO/NO3_reduct_chaperone"/>
</dbReference>
<dbReference type="RefSeq" id="WP_013337258.1">
    <property type="nucleotide sequence ID" value="NC_014537.1"/>
</dbReference>
<dbReference type="SUPFAM" id="SSF89155">
    <property type="entry name" value="TorD-like"/>
    <property type="match status" value="1"/>
</dbReference>
<name>E1QPX3_VULDI</name>
<dbReference type="HOGENOM" id="CLU_1248345_0_0_2"/>
<accession>E1QPX3</accession>
<evidence type="ECO:0008006" key="3">
    <source>
        <dbReference type="Google" id="ProtNLM"/>
    </source>
</evidence>
<dbReference type="OrthoDB" id="320758at2157"/>
<gene>
    <name evidence="1" type="ordered locus">Vdis_2164</name>
</gene>
<dbReference type="AlphaFoldDB" id="E1QPX3"/>
<sequence length="221" mass="25809">MESLDPQALKSLAFSRSIIYDFLASSYIYPYRLSDFERLIKSRIGRVRDVARVLVGLYPSMNDLIKLLGLAENVNDYNALTPIQVDFTRVDYGAIPYEGYTHTGYLDMNTEITLKRIYADYNLVVNKDFRDLRGDHIAVEFAFMSFLAYKEYDDWSSAVKYVEEEDYFINNHLINWVPIFVSTSLKLVRTDYFKLLLNFTRDFVVQDREVIKAVRDAYGGE</sequence>
<dbReference type="Pfam" id="PF02613">
    <property type="entry name" value="Nitrate_red_del"/>
    <property type="match status" value="1"/>
</dbReference>
<evidence type="ECO:0000313" key="2">
    <source>
        <dbReference type="Proteomes" id="UP000006681"/>
    </source>
</evidence>
<dbReference type="InterPro" id="IPR036411">
    <property type="entry name" value="TorD-like_sf"/>
</dbReference>
<dbReference type="EMBL" id="CP002100">
    <property type="protein sequence ID" value="ADN51533.1"/>
    <property type="molecule type" value="Genomic_DNA"/>
</dbReference>
<dbReference type="GeneID" id="9753117"/>
<dbReference type="Proteomes" id="UP000006681">
    <property type="component" value="Chromosome"/>
</dbReference>
<dbReference type="STRING" id="572478.Vdis_2164"/>
<proteinExistence type="predicted"/>